<feature type="transmembrane region" description="Helical" evidence="6">
    <location>
        <begin position="32"/>
        <end position="51"/>
    </location>
</feature>
<evidence type="ECO:0000256" key="4">
    <source>
        <dbReference type="ARBA" id="ARBA00022989"/>
    </source>
</evidence>
<evidence type="ECO:0008006" key="9">
    <source>
        <dbReference type="Google" id="ProtNLM"/>
    </source>
</evidence>
<evidence type="ECO:0000256" key="6">
    <source>
        <dbReference type="SAM" id="Phobius"/>
    </source>
</evidence>
<dbReference type="Proteomes" id="UP000831019">
    <property type="component" value="Plasmid pDSM109990_a"/>
</dbReference>
<feature type="transmembrane region" description="Helical" evidence="6">
    <location>
        <begin position="252"/>
        <end position="280"/>
    </location>
</feature>
<feature type="transmembrane region" description="Helical" evidence="6">
    <location>
        <begin position="63"/>
        <end position="82"/>
    </location>
</feature>
<feature type="transmembrane region" description="Helical" evidence="6">
    <location>
        <begin position="219"/>
        <end position="240"/>
    </location>
</feature>
<dbReference type="Pfam" id="PF02653">
    <property type="entry name" value="BPD_transp_2"/>
    <property type="match status" value="1"/>
</dbReference>
<evidence type="ECO:0000313" key="8">
    <source>
        <dbReference type="Proteomes" id="UP000831019"/>
    </source>
</evidence>
<evidence type="ECO:0000256" key="1">
    <source>
        <dbReference type="ARBA" id="ARBA00004651"/>
    </source>
</evidence>
<accession>A0ABY3ZS30</accession>
<name>A0ABY3ZS30_9RHOB</name>
<comment type="subcellular location">
    <subcellularLocation>
        <location evidence="1">Cell membrane</location>
        <topology evidence="1">Multi-pass membrane protein</topology>
    </subcellularLocation>
</comment>
<organism evidence="7 8">
    <name type="scientific">Sulfitobacter dubius</name>
    <dbReference type="NCBI Taxonomy" id="218673"/>
    <lineage>
        <taxon>Bacteria</taxon>
        <taxon>Pseudomonadati</taxon>
        <taxon>Pseudomonadota</taxon>
        <taxon>Alphaproteobacteria</taxon>
        <taxon>Rhodobacterales</taxon>
        <taxon>Roseobacteraceae</taxon>
        <taxon>Sulfitobacter</taxon>
    </lineage>
</organism>
<keyword evidence="5 6" id="KW-0472">Membrane</keyword>
<dbReference type="EMBL" id="CP085145">
    <property type="protein sequence ID" value="UOA16496.1"/>
    <property type="molecule type" value="Genomic_DNA"/>
</dbReference>
<keyword evidence="7" id="KW-0614">Plasmid</keyword>
<dbReference type="PANTHER" id="PTHR30482">
    <property type="entry name" value="HIGH-AFFINITY BRANCHED-CHAIN AMINO ACID TRANSPORT SYSTEM PERMEASE"/>
    <property type="match status" value="1"/>
</dbReference>
<geneLocation type="plasmid" evidence="7 8">
    <name>pDSM109990_a</name>
</geneLocation>
<feature type="transmembrane region" description="Helical" evidence="6">
    <location>
        <begin position="169"/>
        <end position="188"/>
    </location>
</feature>
<sequence length="328" mass="34760">MRQLQITPWQAFFVLVVAMAILVLAVDASGNGYFQTFTALMLIQVMLAVSLTMTNGFTGMFSLGHPAFMTIGAYVAILFTYPVGRKGFAMPALPEAVAQIHLSLPVAALVGGLVAALMGWIIGRLVVHLQTHYLAVATLGLIIVVQTFALNLDGFTRGGRGITGIPREATLALIGFFTVLVIVLCWRIKHASIGRAMLAVRENEMAARCFGIKAIRIKVMAFVLGAGIAGFCGALLPHVVSVMSPKSFGLILAFNLIAIIVVGGQGSIIGAIFAAVLITFGSESLRQVEEATGVYGVTQVIVAVALIAFLLVRPKGLFGLKEPFVRTS</sequence>
<keyword evidence="4 6" id="KW-1133">Transmembrane helix</keyword>
<keyword evidence="3 6" id="KW-0812">Transmembrane</keyword>
<feature type="transmembrane region" description="Helical" evidence="6">
    <location>
        <begin position="292"/>
        <end position="312"/>
    </location>
</feature>
<dbReference type="RefSeq" id="WP_243263465.1">
    <property type="nucleotide sequence ID" value="NZ_CP085145.1"/>
</dbReference>
<dbReference type="PANTHER" id="PTHR30482:SF10">
    <property type="entry name" value="HIGH-AFFINITY BRANCHED-CHAIN AMINO ACID TRANSPORT PROTEIN BRAE"/>
    <property type="match status" value="1"/>
</dbReference>
<dbReference type="InterPro" id="IPR001851">
    <property type="entry name" value="ABC_transp_permease"/>
</dbReference>
<feature type="transmembrane region" description="Helical" evidence="6">
    <location>
        <begin position="102"/>
        <end position="121"/>
    </location>
</feature>
<evidence type="ECO:0000256" key="5">
    <source>
        <dbReference type="ARBA" id="ARBA00023136"/>
    </source>
</evidence>
<dbReference type="CDD" id="cd06581">
    <property type="entry name" value="TM_PBP1_LivM_like"/>
    <property type="match status" value="1"/>
</dbReference>
<feature type="transmembrane region" description="Helical" evidence="6">
    <location>
        <begin position="133"/>
        <end position="149"/>
    </location>
</feature>
<keyword evidence="2" id="KW-1003">Cell membrane</keyword>
<evidence type="ECO:0000256" key="2">
    <source>
        <dbReference type="ARBA" id="ARBA00022475"/>
    </source>
</evidence>
<evidence type="ECO:0000313" key="7">
    <source>
        <dbReference type="EMBL" id="UOA16496.1"/>
    </source>
</evidence>
<feature type="transmembrane region" description="Helical" evidence="6">
    <location>
        <begin position="7"/>
        <end position="26"/>
    </location>
</feature>
<dbReference type="InterPro" id="IPR043428">
    <property type="entry name" value="LivM-like"/>
</dbReference>
<reference evidence="8" key="1">
    <citation type="journal article" date="2022" name="Microorganisms">
        <title>Beyond the ABCs#Discovery of Three New Plasmid Types in Rhodobacterales (RepQ, RepY, RepW).</title>
        <authorList>
            <person name="Freese H.M."/>
            <person name="Ringel V."/>
            <person name="Overmann J."/>
            <person name="Petersen J."/>
        </authorList>
    </citation>
    <scope>NUCLEOTIDE SEQUENCE [LARGE SCALE GENOMIC DNA]</scope>
    <source>
        <strain evidence="8">DSM 109990</strain>
        <plasmid evidence="8">pDSM109990_a</plasmid>
    </source>
</reference>
<keyword evidence="8" id="KW-1185">Reference proteome</keyword>
<protein>
    <recommendedName>
        <fullName evidence="9">Amino acid/amide ABC transporter membrane protein 2, HAAT family</fullName>
    </recommendedName>
</protein>
<gene>
    <name evidence="7" type="ORF">DSM109990_03378</name>
</gene>
<evidence type="ECO:0000256" key="3">
    <source>
        <dbReference type="ARBA" id="ARBA00022692"/>
    </source>
</evidence>
<proteinExistence type="predicted"/>